<name>A0A8S1V543_PAROT</name>
<dbReference type="OrthoDB" id="311530at2759"/>
<keyword evidence="1" id="KW-0175">Coiled coil</keyword>
<dbReference type="Proteomes" id="UP000683925">
    <property type="component" value="Unassembled WGS sequence"/>
</dbReference>
<evidence type="ECO:0000313" key="3">
    <source>
        <dbReference type="Proteomes" id="UP000683925"/>
    </source>
</evidence>
<gene>
    <name evidence="2" type="ORF">POCTA_138.1.T0600273</name>
</gene>
<reference evidence="2" key="1">
    <citation type="submission" date="2021-01" db="EMBL/GenBank/DDBJ databases">
        <authorList>
            <consortium name="Genoscope - CEA"/>
            <person name="William W."/>
        </authorList>
    </citation>
    <scope>NUCLEOTIDE SEQUENCE</scope>
</reference>
<dbReference type="EMBL" id="CAJJDP010000059">
    <property type="protein sequence ID" value="CAD8172728.1"/>
    <property type="molecule type" value="Genomic_DNA"/>
</dbReference>
<comment type="caution">
    <text evidence="2">The sequence shown here is derived from an EMBL/GenBank/DDBJ whole genome shotgun (WGS) entry which is preliminary data.</text>
</comment>
<evidence type="ECO:0000313" key="2">
    <source>
        <dbReference type="EMBL" id="CAD8172728.1"/>
    </source>
</evidence>
<proteinExistence type="predicted"/>
<organism evidence="2 3">
    <name type="scientific">Paramecium octaurelia</name>
    <dbReference type="NCBI Taxonomy" id="43137"/>
    <lineage>
        <taxon>Eukaryota</taxon>
        <taxon>Sar</taxon>
        <taxon>Alveolata</taxon>
        <taxon>Ciliophora</taxon>
        <taxon>Intramacronucleata</taxon>
        <taxon>Oligohymenophorea</taxon>
        <taxon>Peniculida</taxon>
        <taxon>Parameciidae</taxon>
        <taxon>Paramecium</taxon>
    </lineage>
</organism>
<dbReference type="AlphaFoldDB" id="A0A8S1V543"/>
<accession>A0A8S1V543</accession>
<sequence>MLKETFIVYFGKIGKSQEFQCQFLQLKMQVAQFENKIPFDCLVLIDQNNQVYSATQQQEQRKQNLIYRVFDVRDIITQERIRQQQLQQENQNPTTEILYLKAKLYDLDQQIQKKDKTISQLQGELYIQKAESDNTIQELQNQISSLIEEKQKADSTFKILIKEKIDQFQFIQDQLSDQERQYKNEIEILKNHIKQFELAIMDKRSNDMQDNQKIKEQYEKQISQLQEELSQQKLQFLRENQELLDMNMACKEQEKESVKQIMIQKFSIEVLKQELEKSKLQNYELSNKVQTLTQKPNELQKNNQSKS</sequence>
<protein>
    <submittedName>
        <fullName evidence="2">Uncharacterized protein</fullName>
    </submittedName>
</protein>
<dbReference type="OMA" id="KSQEFQC"/>
<keyword evidence="3" id="KW-1185">Reference proteome</keyword>
<feature type="coiled-coil region" evidence="1">
    <location>
        <begin position="129"/>
        <end position="242"/>
    </location>
</feature>
<evidence type="ECO:0000256" key="1">
    <source>
        <dbReference type="SAM" id="Coils"/>
    </source>
</evidence>